<evidence type="ECO:0000256" key="1">
    <source>
        <dbReference type="SAM" id="Phobius"/>
    </source>
</evidence>
<dbReference type="EMBL" id="QNRR01000005">
    <property type="protein sequence ID" value="RBP43633.1"/>
    <property type="molecule type" value="Genomic_DNA"/>
</dbReference>
<keyword evidence="3" id="KW-1185">Reference proteome</keyword>
<dbReference type="Proteomes" id="UP000253426">
    <property type="component" value="Unassembled WGS sequence"/>
</dbReference>
<name>A0A366HL24_9BACT</name>
<keyword evidence="1" id="KW-0472">Membrane</keyword>
<proteinExistence type="predicted"/>
<accession>A0A366HL24</accession>
<feature type="transmembrane region" description="Helical" evidence="1">
    <location>
        <begin position="83"/>
        <end position="104"/>
    </location>
</feature>
<dbReference type="OrthoDB" id="181214at2"/>
<keyword evidence="1" id="KW-0812">Transmembrane</keyword>
<dbReference type="RefSeq" id="WP_147263425.1">
    <property type="nucleotide sequence ID" value="NZ_QNRR01000005.1"/>
</dbReference>
<dbReference type="AlphaFoldDB" id="A0A366HL24"/>
<evidence type="ECO:0000313" key="3">
    <source>
        <dbReference type="Proteomes" id="UP000253426"/>
    </source>
</evidence>
<gene>
    <name evidence="2" type="ORF">DES53_10531</name>
</gene>
<evidence type="ECO:0000313" key="2">
    <source>
        <dbReference type="EMBL" id="RBP43633.1"/>
    </source>
</evidence>
<reference evidence="2 3" key="1">
    <citation type="submission" date="2018-06" db="EMBL/GenBank/DDBJ databases">
        <title>Genomic Encyclopedia of Type Strains, Phase IV (KMG-IV): sequencing the most valuable type-strain genomes for metagenomic binning, comparative biology and taxonomic classification.</title>
        <authorList>
            <person name="Goeker M."/>
        </authorList>
    </citation>
    <scope>NUCLEOTIDE SEQUENCE [LARGE SCALE GENOMIC DNA]</scope>
    <source>
        <strain evidence="2 3">DSM 25532</strain>
    </source>
</reference>
<sequence length="331" mass="36275">MSTDDSRSNEWHRLFSAALNDTITVEEAAQLASLLKSSAEARQLWFLYNDNECNLAELKSSQVSSAQEQKPPARGWSRRLSPFTAAAAGLVIGLFGASLVWGYVGSKAHQVTTLLAEGFENGAAPHVTGFPVEPGVWSGDFSEVVGEFRGVRPEEGRKMLRFRQADYEGKPVRDGYVADLFRLVDLRDTGVATGEATVAVEAHFAAQAQGELQGLNCGMTIYALDSLPPESMRDDVFLKRASAGLTETSEPEFEPRILASATRSEKAPSDGRTWTSARSEMRLPADSRYCLIHLRMHLRGSHRAEVAKPVVFEGLFLDDIRVSLTQNAARP</sequence>
<comment type="caution">
    <text evidence="2">The sequence shown here is derived from an EMBL/GenBank/DDBJ whole genome shotgun (WGS) entry which is preliminary data.</text>
</comment>
<organism evidence="2 3">
    <name type="scientific">Roseimicrobium gellanilyticum</name>
    <dbReference type="NCBI Taxonomy" id="748857"/>
    <lineage>
        <taxon>Bacteria</taxon>
        <taxon>Pseudomonadati</taxon>
        <taxon>Verrucomicrobiota</taxon>
        <taxon>Verrucomicrobiia</taxon>
        <taxon>Verrucomicrobiales</taxon>
        <taxon>Verrucomicrobiaceae</taxon>
        <taxon>Roseimicrobium</taxon>
    </lineage>
</organism>
<keyword evidence="1" id="KW-1133">Transmembrane helix</keyword>
<protein>
    <submittedName>
        <fullName evidence="2">Uncharacterized protein</fullName>
    </submittedName>
</protein>